<feature type="transmembrane region" description="Helical" evidence="3">
    <location>
        <begin position="2135"/>
        <end position="2155"/>
    </location>
</feature>
<gene>
    <name evidence="4" type="ORF">AK812_SmicGene19887</name>
</gene>
<feature type="compositionally biased region" description="Basic and acidic residues" evidence="2">
    <location>
        <begin position="1012"/>
        <end position="1025"/>
    </location>
</feature>
<dbReference type="Gene3D" id="1.10.30.10">
    <property type="entry name" value="High mobility group box domain"/>
    <property type="match status" value="1"/>
</dbReference>
<reference evidence="4 5" key="1">
    <citation type="submission" date="2016-02" db="EMBL/GenBank/DDBJ databases">
        <title>Genome analysis of coral dinoflagellate symbionts highlights evolutionary adaptations to a symbiotic lifestyle.</title>
        <authorList>
            <person name="Aranda M."/>
            <person name="Li Y."/>
            <person name="Liew Y.J."/>
            <person name="Baumgarten S."/>
            <person name="Simakov O."/>
            <person name="Wilson M."/>
            <person name="Piel J."/>
            <person name="Ashoor H."/>
            <person name="Bougouffa S."/>
            <person name="Bajic V.B."/>
            <person name="Ryu T."/>
            <person name="Ravasi T."/>
            <person name="Bayer T."/>
            <person name="Micklem G."/>
            <person name="Kim H."/>
            <person name="Bhak J."/>
            <person name="Lajeunesse T.C."/>
            <person name="Voolstra C.R."/>
        </authorList>
    </citation>
    <scope>NUCLEOTIDE SEQUENCE [LARGE SCALE GENOMIC DNA]</scope>
    <source>
        <strain evidence="4 5">CCMP2467</strain>
    </source>
</reference>
<evidence type="ECO:0000256" key="2">
    <source>
        <dbReference type="SAM" id="MobiDB-lite"/>
    </source>
</evidence>
<keyword evidence="1" id="KW-0175">Coiled coil</keyword>
<organism evidence="4 5">
    <name type="scientific">Symbiodinium microadriaticum</name>
    <name type="common">Dinoflagellate</name>
    <name type="synonym">Zooxanthella microadriatica</name>
    <dbReference type="NCBI Taxonomy" id="2951"/>
    <lineage>
        <taxon>Eukaryota</taxon>
        <taxon>Sar</taxon>
        <taxon>Alveolata</taxon>
        <taxon>Dinophyceae</taxon>
        <taxon>Suessiales</taxon>
        <taxon>Symbiodiniaceae</taxon>
        <taxon>Symbiodinium</taxon>
    </lineage>
</organism>
<accession>A0A1Q9DRF2</accession>
<evidence type="ECO:0000256" key="3">
    <source>
        <dbReference type="SAM" id="Phobius"/>
    </source>
</evidence>
<feature type="transmembrane region" description="Helical" evidence="3">
    <location>
        <begin position="2022"/>
        <end position="2044"/>
    </location>
</feature>
<keyword evidence="3" id="KW-0812">Transmembrane</keyword>
<evidence type="ECO:0000256" key="1">
    <source>
        <dbReference type="SAM" id="Coils"/>
    </source>
</evidence>
<keyword evidence="5" id="KW-1185">Reference proteome</keyword>
<dbReference type="OrthoDB" id="428757at2759"/>
<evidence type="ECO:0000313" key="4">
    <source>
        <dbReference type="EMBL" id="OLP97741.1"/>
    </source>
</evidence>
<feature type="coiled-coil region" evidence="1">
    <location>
        <begin position="1751"/>
        <end position="1808"/>
    </location>
</feature>
<feature type="region of interest" description="Disordered" evidence="2">
    <location>
        <begin position="518"/>
        <end position="539"/>
    </location>
</feature>
<sequence length="2185" mass="241617">MDAADAPPALRQQVRCGKVLRLLQVSFVETARHRLRLSLQNLKLENSKCKHSEADVVKMNLEILSGEAGWDVVMSSYQLLLQEPDSLSWHPYYKLPYHDCVGMIFTTLCDSWRRLVLPYQNITYKTLCLATMDAQAGLEFLWREMQTTGLLALSVLAGHLAPVEKQHSNIRLDAECKRGLYMLGMLGTEQRKHGRRDYRDMKVGEAAAASMNSDIAARWRNMTAEEKAPFVNLAAQLEAERQQLLKKPLEAKESHSVLTKGQLQRLNNARLEPTLQRVASHAAWNSGLALSDHVSALRADLVGPDDRNSLQESFQEMFSYDATISANGVLPSFKQPCVSIAGGICREEPLFPTVETLVKDLDGALLSAQLRGQPVLVHLEPHDFAYDRWAVLGSVVLRPLVHYIVSFTPWDRGVLALCVEDGKPKLGTMHRELLSLLRRHAVTGAEPRRFSAKVTLYPFAALRCHLQHGCSKTGQRFDTGFEVLAFRSDLTAESDPVVLSREGEGELADAMAEHVQPMRESSGVQPAEPSAATRKRAAPSGSAARAVAARFQAKLGVQELCKVKRKGTLCMFCDGELPKDSWKFIIAWKKNKPNKSMHVTCVPAMDRECAQNSMGVLREMQTADNISAEDIDGYVLRVVKLRSSDFGAPQTRTRLYFIMLNAEKLPHVDESTLDQMAALLQTFGESIRETVPGAHYTVKARSEDTYRPDDAPATLWWRRKGPNKETGARDLEQGQECGWCGVTRGKNFGNISQQKLNEMLDKDEDLKAIWSQHRTCNCAPMAPGQRQRRYEKVDLSTYRSEETFVEFSNTGTVHTIPDFLIMKGLCPEEIGTAGQQREFVEKELKMTVVMDQGQPVVAVVGPRQIKIGGRQAAGKRKEEQHDDGRAANLGYNSAAQDINVFQQALKQESEVDELVVRAKRKMEGQGVGDDGSTVSGAEPTDEDGDADMSFTSLSSGPSSGFGSVQTEVPQNNRRGRKKQEPSQGSGRKKEEPSQGSQKPQKEMLPPSLPKLKPTEEEKPKPVNKEIQKAEKVFTAKDALLNDRVMWTNRPKHRSMLSAAQALENTASGLLGLPEAEDLMKAMLTQSEMAPKKWDLFGRLRSDCKAFIKAAMSQDDIDILATVSADVYESIITFVAMNLLKDLEQDKENGALLLKLACLSNADSLTLFQYAVAASNDTTKFKSGVQMQMHLLSMLYDKLWRIKQEQAIKEVLAVLEVPAVDLMQLPADYKPDLTVRPDGYTHQMLFDVAALRILATDFKEGSGGTPMDNYQARQLLQRKQMLSDKLQTHIRLGVAKQTWMGKVERAAQNCVSISDIRKFEFPTFEPTDYVSYMQCMADNDLVDRLVQALILGNQLPDTAVERHDETVQGFANHWSAVKALVQKLGVASVNCLHLEFKKDGYLLTKGGLLQDGRIIRNLCRLKKAAKVQGYMELPEKVAEAWVAAAVDALKLLEAERQVEEGVTLESFKEACGLLSKFSNNKNVEVLFNFVTDSQADLNLANLGLQKCHKEIQGLADRMNALPIAWCQTLCGMGLLSELLALEASTKASFGREVDKQLRLAQVVQYLEGPEDQQPAWLQGTAIDVKAGIKQHVAALLDVVGASPHEALCSEDSLRAARKTLADKLIGVMDKLAKNLEQKKVMAKPMCVKLQPLRAAAVKGDTAIATPILKAFNAEPDKEATREVTQGLPDMMEDEKTAQAVLQWTNDLSKVCGLASPCSTLSACLADFPTVETISTCIWVGMAADYLFKPMDMDDTQEKLEEAVSQMQQFVKSGHTIVRMNKKDLPADVMSKVEKLLKEIKIKLKQFGKEQQVPPVFTGKRASFDALKKDLDLADAPQEIYRQYSSHCLEMYGEAWMSALSPREMEQIDLLWHAMKDGAEHDAVTDVSKSLSRNAIRFDGKHGFDIEMLTFRGSEGLYRTLAGNAMSPPVIGAVLCAALMVTGIREQFAIPKLPGPNSRSNPLFSKLLCEQALGQMLGFSPEDLLLLAWGAAASALNFRLSLQIVEETTRRLADDATFGVDPQVLLGVVWASHFAGVAGAGFRAAVATQLRRSHYNRRFLRGSGSLAWDALVRRYGYSTADATTIWGNGFQILVMGTALTSPMLDVIGPRWFAAIGLSSECVGLGVLAHTASYDHAVLILSFAYGLVGLGGNMLMLSSMPFCQLFRRSSTAASIMMGAYQAISSQGT</sequence>
<keyword evidence="3" id="KW-0472">Membrane</keyword>
<name>A0A1Q9DRF2_SYMMI</name>
<dbReference type="InterPro" id="IPR036910">
    <property type="entry name" value="HMG_box_dom_sf"/>
</dbReference>
<protein>
    <submittedName>
        <fullName evidence="4">Uncharacterized protein</fullName>
    </submittedName>
</protein>
<evidence type="ECO:0000313" key="5">
    <source>
        <dbReference type="Proteomes" id="UP000186817"/>
    </source>
</evidence>
<dbReference type="EMBL" id="LSRX01000423">
    <property type="protein sequence ID" value="OLP97741.1"/>
    <property type="molecule type" value="Genomic_DNA"/>
</dbReference>
<proteinExistence type="predicted"/>
<feature type="compositionally biased region" description="Low complexity" evidence="2">
    <location>
        <begin position="949"/>
        <end position="963"/>
    </location>
</feature>
<dbReference type="Proteomes" id="UP000186817">
    <property type="component" value="Unassembled WGS sequence"/>
</dbReference>
<feature type="region of interest" description="Disordered" evidence="2">
    <location>
        <begin position="922"/>
        <end position="1025"/>
    </location>
</feature>
<keyword evidence="3" id="KW-1133">Transmembrane helix</keyword>
<dbReference type="CDD" id="cd00084">
    <property type="entry name" value="HMG-box_SF"/>
    <property type="match status" value="1"/>
</dbReference>
<comment type="caution">
    <text evidence="4">The sequence shown here is derived from an EMBL/GenBank/DDBJ whole genome shotgun (WGS) entry which is preliminary data.</text>
</comment>
<feature type="compositionally biased region" description="Low complexity" evidence="2">
    <location>
        <begin position="1002"/>
        <end position="1011"/>
    </location>
</feature>